<feature type="compositionally biased region" description="Pro residues" evidence="1">
    <location>
        <begin position="262"/>
        <end position="286"/>
    </location>
</feature>
<feature type="compositionally biased region" description="Basic residues" evidence="1">
    <location>
        <begin position="51"/>
        <end position="62"/>
    </location>
</feature>
<evidence type="ECO:0000313" key="3">
    <source>
        <dbReference type="Proteomes" id="UP001556367"/>
    </source>
</evidence>
<protein>
    <submittedName>
        <fullName evidence="2">Uncharacterized protein</fullName>
    </submittedName>
</protein>
<feature type="region of interest" description="Disordered" evidence="1">
    <location>
        <begin position="1"/>
        <end position="302"/>
    </location>
</feature>
<feature type="compositionally biased region" description="Low complexity" evidence="1">
    <location>
        <begin position="237"/>
        <end position="247"/>
    </location>
</feature>
<sequence>MTSISSIETVTQRSNQRSPVAATPTEEDLSRPAAWTADNESSDALAPSGRHIGHKGKGKGKQRASEDDDEAELSESSASASYPPVDDEESETRRVEENLRRWEIAERQRRKAARESANGTTGAAPSLVSDVTRRASILWSGRPTPKHTSTLSAEAGGKHVVLNSRESMDVPLQDISAPSPGGSPLPTRSSTPPALRNPFLASSERLQLEGDMDASGADQAGKSAVMSPSAEAPPMLPSGGLSASGPSRPVLVASSSSFVGKHPPPQPLDLPPPRTPPPRLDSPPSPTQATTPERDVPEKPTRWWHEWLCGCSEGSDRGGDYQAGRTNPFE</sequence>
<feature type="compositionally biased region" description="Basic and acidic residues" evidence="1">
    <location>
        <begin position="292"/>
        <end position="302"/>
    </location>
</feature>
<dbReference type="Proteomes" id="UP001556367">
    <property type="component" value="Unassembled WGS sequence"/>
</dbReference>
<organism evidence="2 3">
    <name type="scientific">Hohenbuehelia grisea</name>
    <dbReference type="NCBI Taxonomy" id="104357"/>
    <lineage>
        <taxon>Eukaryota</taxon>
        <taxon>Fungi</taxon>
        <taxon>Dikarya</taxon>
        <taxon>Basidiomycota</taxon>
        <taxon>Agaricomycotina</taxon>
        <taxon>Agaricomycetes</taxon>
        <taxon>Agaricomycetidae</taxon>
        <taxon>Agaricales</taxon>
        <taxon>Pleurotineae</taxon>
        <taxon>Pleurotaceae</taxon>
        <taxon>Hohenbuehelia</taxon>
    </lineage>
</organism>
<gene>
    <name evidence="2" type="ORF">HGRIS_002216</name>
</gene>
<feature type="compositionally biased region" description="Basic and acidic residues" evidence="1">
    <location>
        <begin position="91"/>
        <end position="107"/>
    </location>
</feature>
<comment type="caution">
    <text evidence="2">The sequence shown here is derived from an EMBL/GenBank/DDBJ whole genome shotgun (WGS) entry which is preliminary data.</text>
</comment>
<accession>A0ABR3JJU6</accession>
<name>A0ABR3JJU6_9AGAR</name>
<reference evidence="3" key="1">
    <citation type="submission" date="2024-06" db="EMBL/GenBank/DDBJ databases">
        <title>Multi-omics analyses provide insights into the biosynthesis of the anticancer antibiotic pleurotin in Hohenbuehelia grisea.</title>
        <authorList>
            <person name="Weaver J.A."/>
            <person name="Alberti F."/>
        </authorList>
    </citation>
    <scope>NUCLEOTIDE SEQUENCE [LARGE SCALE GENOMIC DNA]</scope>
    <source>
        <strain evidence="3">T-177</strain>
    </source>
</reference>
<proteinExistence type="predicted"/>
<feature type="compositionally biased region" description="Polar residues" evidence="1">
    <location>
        <begin position="1"/>
        <end position="18"/>
    </location>
</feature>
<dbReference type="EMBL" id="JASNQZ010000006">
    <property type="protein sequence ID" value="KAL0956044.1"/>
    <property type="molecule type" value="Genomic_DNA"/>
</dbReference>
<evidence type="ECO:0000256" key="1">
    <source>
        <dbReference type="SAM" id="MobiDB-lite"/>
    </source>
</evidence>
<keyword evidence="3" id="KW-1185">Reference proteome</keyword>
<evidence type="ECO:0000313" key="2">
    <source>
        <dbReference type="EMBL" id="KAL0956044.1"/>
    </source>
</evidence>